<dbReference type="AlphaFoldDB" id="A0A1G4HE66"/>
<dbReference type="VEuPathDB" id="PlasmoDB:PVX_080445"/>
<dbReference type="InterPro" id="IPR016024">
    <property type="entry name" value="ARM-type_fold"/>
</dbReference>
<evidence type="ECO:0000313" key="2">
    <source>
        <dbReference type="EMBL" id="SCO73193.1"/>
    </source>
</evidence>
<sequence length="958" mass="109507">MKRLPMRSLRARLVQYAAGRAHLAKCRFSSGRNYEPLGKRKDGGHLFGGGAAENNIAGGSAAENNIAGGNAADNNAAFGNPPFDAAAFGDPPFDDVDFDEAATSLSFDLSVDEQKWRDQEEMEYQRFIGSVRSASSIGRAHGSGSADVNTHSTEPAPGGEAELELLKGLLHKGEKDAKFLADAVTLVNNKTGILLQLEERQANSFFNQVGDNVRQMDRRNLIGLIKGLSQLNMKNRIRDLCYEIGKVLKEKQQWWEKQQRWEKPQTRENPLETELCLHCVTALNRHSLYFAEFYDYMASKVSHLEADALVSFAEECHKHSLRTKHHLDKLVPLCVSKMGDFSLEQLKSLFHSFHRFCKEYPSFYDGAVDALVGDVPQFDLPFCQLVLRVATNFRHSERYTSLINLVSSHVSSQVKRLHCGEVNRLGCEQTALQSNQAASPGQHHIRFTNVAADRANNLKKRDQSETPPDHLSSRNQAVAQIVKCLKYLEYNRKNGGQVKEAVNDICEMLQRNVQLISLLDIEDVVHAVSCFSSYNKRIVLYNNCLDVLCERSNDLLHAKNISLWIHPLICLSKISWFHANYLRNVFDYVKDTYVLSRLSVFQILKVLSSIVKMNVYDEQVYKVLIEQVYKEWDVIKLKMVDVATFLWACAYANIIFKPLFDSSYTLLIDSLGKEAPSVEAHMVSRNCLVNITWSYIVANYHKVNENFYHILNATFLERDPDDSQAFKRLHQIADACFNEIPHCLINVDVVDCMYRYCMHNKCRTLRNDFSIYKKEKDALKMRNRIINELTYMLKRFEVSYELHFEPYYNSPYMIDILLNEEMKIGICVFGKEHLMRTLETASWDHMNSGFVSLQMRVLHAHGWKDHPHQRRPVASDELRAEGGPPARKLPALLSAHMKPRNRVGNVERPPRLTLWLWRVFPVCPPICLHSSRDSLPTFVPPKVEKSVASQNGHFKCLP</sequence>
<evidence type="ECO:0000256" key="1">
    <source>
        <dbReference type="SAM" id="MobiDB-lite"/>
    </source>
</evidence>
<name>A0A1G4HE66_PLAVI</name>
<dbReference type="Proteomes" id="UP000305196">
    <property type="component" value="Chromosome 10"/>
</dbReference>
<protein>
    <submittedName>
        <fullName evidence="2">RAP protein, putative</fullName>
    </submittedName>
</protein>
<dbReference type="EMBL" id="LT615265">
    <property type="protein sequence ID" value="SCO73193.1"/>
    <property type="molecule type" value="Genomic_DNA"/>
</dbReference>
<proteinExistence type="predicted"/>
<organism evidence="2 3">
    <name type="scientific">Plasmodium vivax</name>
    <name type="common">malaria parasite P. vivax</name>
    <dbReference type="NCBI Taxonomy" id="5855"/>
    <lineage>
        <taxon>Eukaryota</taxon>
        <taxon>Sar</taxon>
        <taxon>Alveolata</taxon>
        <taxon>Apicomplexa</taxon>
        <taxon>Aconoidasida</taxon>
        <taxon>Haemosporida</taxon>
        <taxon>Plasmodiidae</taxon>
        <taxon>Plasmodium</taxon>
        <taxon>Plasmodium (Plasmodium)</taxon>
    </lineage>
</organism>
<dbReference type="SUPFAM" id="SSF48371">
    <property type="entry name" value="ARM repeat"/>
    <property type="match status" value="1"/>
</dbReference>
<dbReference type="VEuPathDB" id="PlasmoDB:PVW1_100042100"/>
<accession>A0A1G4HE66</accession>
<dbReference type="VEuPathDB" id="PlasmoDB:PVP01_1017900"/>
<dbReference type="VEuPathDB" id="PlasmoDB:PVPAM_100024300"/>
<evidence type="ECO:0000313" key="3">
    <source>
        <dbReference type="Proteomes" id="UP000305196"/>
    </source>
</evidence>
<reference evidence="2 3" key="1">
    <citation type="submission" date="2016-07" db="EMBL/GenBank/DDBJ databases">
        <authorList>
            <consortium name="Pathogen Informatics"/>
        </authorList>
    </citation>
    <scope>NUCLEOTIDE SEQUENCE [LARGE SCALE GENOMIC DNA]</scope>
</reference>
<gene>
    <name evidence="2" type="ORF">PVC01_100026700</name>
</gene>
<feature type="region of interest" description="Disordered" evidence="1">
    <location>
        <begin position="138"/>
        <end position="158"/>
    </location>
</feature>